<protein>
    <submittedName>
        <fullName evidence="2">Xylose isomerase</fullName>
    </submittedName>
</protein>
<dbReference type="PANTHER" id="PTHR12110">
    <property type="entry name" value="HYDROXYPYRUVATE ISOMERASE"/>
    <property type="match status" value="1"/>
</dbReference>
<dbReference type="AlphaFoldDB" id="A0A443JR61"/>
<accession>A0A443JR61</accession>
<proteinExistence type="predicted"/>
<dbReference type="Gene3D" id="3.20.20.150">
    <property type="entry name" value="Divalent-metal-dependent TIM barrel enzymes"/>
    <property type="match status" value="1"/>
</dbReference>
<dbReference type="Proteomes" id="UP000284476">
    <property type="component" value="Unassembled WGS sequence"/>
</dbReference>
<sequence>MSHSVHALDSFFYTSMGVYAFESQCEMLAELGYDGITVSAWGGQPLTDLSLLPSVKARHGLDVTGLYAVLHEGRNDALIRRIIESVDGVELIELAVQTSVNGEAAILRNIEAVLRIAERRDLRIALYPHLRHVTQTTSEVVRLCEYFDHPRLGASFNGYHWYASQEGRLAERLAAMRPWLMQVVLSGSALSPLGWGGVATMEPVDRGELDNFAVIAALDRIGYTGSLGILGWDYCGDVYPKLDRCLATIRAIDRRLQAHPGWADFGAGL</sequence>
<organism evidence="2 3">
    <name type="scientific">Paenirhodobacter populi</name>
    <dbReference type="NCBI Taxonomy" id="2306993"/>
    <lineage>
        <taxon>Bacteria</taxon>
        <taxon>Pseudomonadati</taxon>
        <taxon>Pseudomonadota</taxon>
        <taxon>Alphaproteobacteria</taxon>
        <taxon>Rhodobacterales</taxon>
        <taxon>Rhodobacter group</taxon>
        <taxon>Paenirhodobacter</taxon>
    </lineage>
</organism>
<gene>
    <name evidence="2" type="ORF">D2T30_04990</name>
</gene>
<dbReference type="Pfam" id="PF01261">
    <property type="entry name" value="AP_endonuc_2"/>
    <property type="match status" value="1"/>
</dbReference>
<keyword evidence="2" id="KW-0413">Isomerase</keyword>
<dbReference type="RefSeq" id="WP_128207971.1">
    <property type="nucleotide sequence ID" value="NZ_JBHRSO010000013.1"/>
</dbReference>
<dbReference type="EMBL" id="SAUZ01000004">
    <property type="protein sequence ID" value="RWR22987.1"/>
    <property type="molecule type" value="Genomic_DNA"/>
</dbReference>
<reference evidence="2 3" key="2">
    <citation type="submission" date="2019-01" db="EMBL/GenBank/DDBJ databases">
        <authorList>
            <person name="Li Y."/>
        </authorList>
    </citation>
    <scope>NUCLEOTIDE SEQUENCE [LARGE SCALE GENOMIC DNA]</scope>
    <source>
        <strain evidence="2 3">SK2B-1</strain>
    </source>
</reference>
<reference evidence="2 3" key="1">
    <citation type="submission" date="2019-01" db="EMBL/GenBank/DDBJ databases">
        <title>Sinorhodobacter populi sp. nov. isolated from the symptomatic bark tissue of Populus euramericana canker.</title>
        <authorList>
            <person name="Xu G."/>
        </authorList>
    </citation>
    <scope>NUCLEOTIDE SEQUENCE [LARGE SCALE GENOMIC DNA]</scope>
    <source>
        <strain evidence="2 3">SK2B-1</strain>
    </source>
</reference>
<dbReference type="InterPro" id="IPR050312">
    <property type="entry name" value="IolE/XylAMocC-like"/>
</dbReference>
<dbReference type="GO" id="GO:0016853">
    <property type="term" value="F:isomerase activity"/>
    <property type="evidence" value="ECO:0007669"/>
    <property type="project" value="UniProtKB-KW"/>
</dbReference>
<feature type="domain" description="Xylose isomerase-like TIM barrel" evidence="1">
    <location>
        <begin position="102"/>
        <end position="229"/>
    </location>
</feature>
<comment type="caution">
    <text evidence="2">The sequence shown here is derived from an EMBL/GenBank/DDBJ whole genome shotgun (WGS) entry which is preliminary data.</text>
</comment>
<dbReference type="InterPro" id="IPR013022">
    <property type="entry name" value="Xyl_isomerase-like_TIM-brl"/>
</dbReference>
<evidence type="ECO:0000313" key="3">
    <source>
        <dbReference type="Proteomes" id="UP000284476"/>
    </source>
</evidence>
<evidence type="ECO:0000259" key="1">
    <source>
        <dbReference type="Pfam" id="PF01261"/>
    </source>
</evidence>
<dbReference type="InterPro" id="IPR036237">
    <property type="entry name" value="Xyl_isomerase-like_sf"/>
</dbReference>
<evidence type="ECO:0000313" key="2">
    <source>
        <dbReference type="EMBL" id="RWR22987.1"/>
    </source>
</evidence>
<dbReference type="SUPFAM" id="SSF51658">
    <property type="entry name" value="Xylose isomerase-like"/>
    <property type="match status" value="1"/>
</dbReference>
<dbReference type="PANTHER" id="PTHR12110:SF21">
    <property type="entry name" value="XYLOSE ISOMERASE-LIKE TIM BARREL DOMAIN-CONTAINING PROTEIN"/>
    <property type="match status" value="1"/>
</dbReference>
<name>A0A443JR61_9RHOB</name>